<accession>A0A372ZXV9</accession>
<keyword evidence="3" id="KW-1185">Reference proteome</keyword>
<dbReference type="InterPro" id="IPR019662">
    <property type="entry name" value="DUF2516"/>
</dbReference>
<keyword evidence="1" id="KW-0472">Membrane</keyword>
<dbReference type="EMBL" id="QVIG01000001">
    <property type="protein sequence ID" value="RGD60334.1"/>
    <property type="molecule type" value="Genomic_DNA"/>
</dbReference>
<reference evidence="2 3" key="1">
    <citation type="submission" date="2018-08" db="EMBL/GenBank/DDBJ databases">
        <title>Diversity &amp; Physiological Properties of Lignin-Decomposing Actinobacteria from Soil.</title>
        <authorList>
            <person name="Roh S.G."/>
            <person name="Kim S.B."/>
        </authorList>
    </citation>
    <scope>NUCLEOTIDE SEQUENCE [LARGE SCALE GENOMIC DNA]</scope>
    <source>
        <strain evidence="2 3">MMS17-GH009</strain>
    </source>
</reference>
<sequence>MVGVLQILAFSYLNPIWWATIAILAYKLFALADAVTRREDAYRAADKKTKGFWVAILAISFGWDFLFGVNFFTGIGTLAGLVASIVYVVDVRPAIRALTGGSGGRGGRSNTGPYGPW</sequence>
<dbReference type="AlphaFoldDB" id="A0A372ZXV9"/>
<feature type="transmembrane region" description="Helical" evidence="1">
    <location>
        <begin position="12"/>
        <end position="30"/>
    </location>
</feature>
<evidence type="ECO:0000313" key="2">
    <source>
        <dbReference type="EMBL" id="RGD60334.1"/>
    </source>
</evidence>
<organism evidence="2 3">
    <name type="scientific">Kitasatospora xanthocidica</name>
    <dbReference type="NCBI Taxonomy" id="83382"/>
    <lineage>
        <taxon>Bacteria</taxon>
        <taxon>Bacillati</taxon>
        <taxon>Actinomycetota</taxon>
        <taxon>Actinomycetes</taxon>
        <taxon>Kitasatosporales</taxon>
        <taxon>Streptomycetaceae</taxon>
        <taxon>Kitasatospora</taxon>
    </lineage>
</organism>
<proteinExistence type="predicted"/>
<dbReference type="Pfam" id="PF10724">
    <property type="entry name" value="DUF2516"/>
    <property type="match status" value="1"/>
</dbReference>
<feature type="transmembrane region" description="Helical" evidence="1">
    <location>
        <begin position="51"/>
        <end position="69"/>
    </location>
</feature>
<protein>
    <submittedName>
        <fullName evidence="2">DUF2516 family protein</fullName>
    </submittedName>
</protein>
<evidence type="ECO:0000256" key="1">
    <source>
        <dbReference type="SAM" id="Phobius"/>
    </source>
</evidence>
<keyword evidence="1" id="KW-1133">Transmembrane helix</keyword>
<dbReference type="Proteomes" id="UP000263377">
    <property type="component" value="Unassembled WGS sequence"/>
</dbReference>
<evidence type="ECO:0000313" key="3">
    <source>
        <dbReference type="Proteomes" id="UP000263377"/>
    </source>
</evidence>
<comment type="caution">
    <text evidence="2">The sequence shown here is derived from an EMBL/GenBank/DDBJ whole genome shotgun (WGS) entry which is preliminary data.</text>
</comment>
<name>A0A372ZXV9_9ACTN</name>
<keyword evidence="1" id="KW-0812">Transmembrane</keyword>
<gene>
    <name evidence="2" type="ORF">DR950_23350</name>
</gene>
<dbReference type="RefSeq" id="WP_049654152.1">
    <property type="nucleotide sequence ID" value="NZ_QVIG01000001.1"/>
</dbReference>